<dbReference type="Pfam" id="PF13561">
    <property type="entry name" value="adh_short_C2"/>
    <property type="match status" value="1"/>
</dbReference>
<dbReference type="CDD" id="cd05233">
    <property type="entry name" value="SDR_c"/>
    <property type="match status" value="1"/>
</dbReference>
<protein>
    <submittedName>
        <fullName evidence="3">SDR family oxidoreductase</fullName>
    </submittedName>
</protein>
<dbReference type="SUPFAM" id="SSF51735">
    <property type="entry name" value="NAD(P)-binding Rossmann-fold domains"/>
    <property type="match status" value="1"/>
</dbReference>
<dbReference type="InterPro" id="IPR002347">
    <property type="entry name" value="SDR_fam"/>
</dbReference>
<sequence>MNNPFSLKGKNILVTGASSGIGKAIAITAAAMDAQLHITARNEQRLNETYNSLTGPGHTTHIADLNIDAETEALVTSVSKLDGVVLSSGIIKTLPFKFINEGELNAIMQTNFTSPVLLLSKLIKSKKLNSGCSIVFISSIGGNFVGAKGNAMYSASKGAINAIQKVLTLELAPQKIRVNNVAPGMVKTEMWENSTTFSAEQIEEDAKRYPLGYGETSDVANAVVYLLSDASKWVTGISLVLDGGFSVQ</sequence>
<dbReference type="PANTHER" id="PTHR43477">
    <property type="entry name" value="DIHYDROANTICAPSIN 7-DEHYDROGENASE"/>
    <property type="match status" value="1"/>
</dbReference>
<dbReference type="PRINTS" id="PR00081">
    <property type="entry name" value="GDHRDH"/>
</dbReference>
<proteinExistence type="inferred from homology"/>
<dbReference type="InterPro" id="IPR051122">
    <property type="entry name" value="SDR_DHRS6-like"/>
</dbReference>
<dbReference type="EMBL" id="JACWMY010000004">
    <property type="protein sequence ID" value="MBD1363985.1"/>
    <property type="molecule type" value="Genomic_DNA"/>
</dbReference>
<reference evidence="3 4" key="1">
    <citation type="submission" date="2020-09" db="EMBL/GenBank/DDBJ databases">
        <title>Novel species of Mucilaginibacter isolated from a glacier on the Tibetan Plateau.</title>
        <authorList>
            <person name="Liu Q."/>
            <person name="Xin Y.-H."/>
        </authorList>
    </citation>
    <scope>NUCLEOTIDE SEQUENCE [LARGE SCALE GENOMIC DNA]</scope>
    <source>
        <strain evidence="3 4">ZT4R22</strain>
    </source>
</reference>
<keyword evidence="2" id="KW-0560">Oxidoreductase</keyword>
<dbReference type="RefSeq" id="WP_191188653.1">
    <property type="nucleotide sequence ID" value="NZ_JACWMY010000004.1"/>
</dbReference>
<dbReference type="Gene3D" id="3.40.50.720">
    <property type="entry name" value="NAD(P)-binding Rossmann-like Domain"/>
    <property type="match status" value="1"/>
</dbReference>
<keyword evidence="4" id="KW-1185">Reference proteome</keyword>
<organism evidence="3 4">
    <name type="scientific">Mucilaginibacter pankratovii</name>
    <dbReference type="NCBI Taxonomy" id="2772110"/>
    <lineage>
        <taxon>Bacteria</taxon>
        <taxon>Pseudomonadati</taxon>
        <taxon>Bacteroidota</taxon>
        <taxon>Sphingobacteriia</taxon>
        <taxon>Sphingobacteriales</taxon>
        <taxon>Sphingobacteriaceae</taxon>
        <taxon>Mucilaginibacter</taxon>
    </lineage>
</organism>
<evidence type="ECO:0000256" key="1">
    <source>
        <dbReference type="ARBA" id="ARBA00006484"/>
    </source>
</evidence>
<name>A0ABR7WNV3_9SPHI</name>
<gene>
    <name evidence="3" type="ORF">IDJ77_09210</name>
</gene>
<evidence type="ECO:0000313" key="3">
    <source>
        <dbReference type="EMBL" id="MBD1363985.1"/>
    </source>
</evidence>
<dbReference type="PANTHER" id="PTHR43477:SF1">
    <property type="entry name" value="DIHYDROANTICAPSIN 7-DEHYDROGENASE"/>
    <property type="match status" value="1"/>
</dbReference>
<dbReference type="Proteomes" id="UP000606600">
    <property type="component" value="Unassembled WGS sequence"/>
</dbReference>
<evidence type="ECO:0000256" key="2">
    <source>
        <dbReference type="ARBA" id="ARBA00023002"/>
    </source>
</evidence>
<accession>A0ABR7WNV3</accession>
<dbReference type="InterPro" id="IPR036291">
    <property type="entry name" value="NAD(P)-bd_dom_sf"/>
</dbReference>
<comment type="caution">
    <text evidence="3">The sequence shown here is derived from an EMBL/GenBank/DDBJ whole genome shotgun (WGS) entry which is preliminary data.</text>
</comment>
<comment type="similarity">
    <text evidence="1">Belongs to the short-chain dehydrogenases/reductases (SDR) family.</text>
</comment>
<evidence type="ECO:0000313" key="4">
    <source>
        <dbReference type="Proteomes" id="UP000606600"/>
    </source>
</evidence>